<keyword evidence="1" id="KW-0472">Membrane</keyword>
<feature type="transmembrane region" description="Helical" evidence="1">
    <location>
        <begin position="12"/>
        <end position="32"/>
    </location>
</feature>
<accession>A0A2P2IZC4</accession>
<dbReference type="EMBL" id="GGEC01006092">
    <property type="protein sequence ID" value="MBW86575.1"/>
    <property type="molecule type" value="Transcribed_RNA"/>
</dbReference>
<evidence type="ECO:0000256" key="1">
    <source>
        <dbReference type="SAM" id="Phobius"/>
    </source>
</evidence>
<proteinExistence type="predicted"/>
<reference evidence="2" key="1">
    <citation type="submission" date="2018-02" db="EMBL/GenBank/DDBJ databases">
        <title>Rhizophora mucronata_Transcriptome.</title>
        <authorList>
            <person name="Meera S.P."/>
            <person name="Sreeshan A."/>
            <person name="Augustine A."/>
        </authorList>
    </citation>
    <scope>NUCLEOTIDE SEQUENCE</scope>
    <source>
        <tissue evidence="2">Leaf</tissue>
    </source>
</reference>
<dbReference type="AlphaFoldDB" id="A0A2P2IZC4"/>
<organism evidence="2">
    <name type="scientific">Rhizophora mucronata</name>
    <name type="common">Asiatic mangrove</name>
    <dbReference type="NCBI Taxonomy" id="61149"/>
    <lineage>
        <taxon>Eukaryota</taxon>
        <taxon>Viridiplantae</taxon>
        <taxon>Streptophyta</taxon>
        <taxon>Embryophyta</taxon>
        <taxon>Tracheophyta</taxon>
        <taxon>Spermatophyta</taxon>
        <taxon>Magnoliopsida</taxon>
        <taxon>eudicotyledons</taxon>
        <taxon>Gunneridae</taxon>
        <taxon>Pentapetalae</taxon>
        <taxon>rosids</taxon>
        <taxon>fabids</taxon>
        <taxon>Malpighiales</taxon>
        <taxon>Rhizophoraceae</taxon>
        <taxon>Rhizophora</taxon>
    </lineage>
</organism>
<evidence type="ECO:0000313" key="2">
    <source>
        <dbReference type="EMBL" id="MBW86575.1"/>
    </source>
</evidence>
<protein>
    <submittedName>
        <fullName evidence="2">Uncharacterized protein</fullName>
    </submittedName>
</protein>
<keyword evidence="1" id="KW-0812">Transmembrane</keyword>
<keyword evidence="1" id="KW-1133">Transmembrane helix</keyword>
<sequence>MVSPYRSTAFLLNFYSIILQNLPFICTVFMYVRFSVCVCVRARAVL</sequence>
<name>A0A2P2IZC4_RHIMU</name>